<name>A0A9P7FSR5_9AGAR</name>
<dbReference type="Gene3D" id="3.30.310.80">
    <property type="entry name" value="Kinase associated domain 1, KA1"/>
    <property type="match status" value="1"/>
</dbReference>
<gene>
    <name evidence="3" type="ORF">H0H81_004557</name>
</gene>
<sequence length="208" mass="23502">MARVRITLANMGIVVQAQSQYRYRCIRPRRHPDTGSSDFSKSQDNTKNLDSDEELDVKDWEVITKTDEALDDSPLEKRETPYVTASDYSFETLPPSKTQSPQPSHLHSAASSPETSYLALVPPLPPSSAASSTSEIELLSAPEEPRAIIYGAREQDRGDEVRFSVELTRLDGLTDTYSLDIRRLRGNLRSYKYIYDEVRRRVAETKGC</sequence>
<dbReference type="AlphaFoldDB" id="A0A9P7FSR5"/>
<accession>A0A9P7FSR5</accession>
<feature type="region of interest" description="Disordered" evidence="1">
    <location>
        <begin position="89"/>
        <end position="114"/>
    </location>
</feature>
<comment type="caution">
    <text evidence="3">The sequence shown here is derived from an EMBL/GenBank/DDBJ whole genome shotgun (WGS) entry which is preliminary data.</text>
</comment>
<evidence type="ECO:0000259" key="2">
    <source>
        <dbReference type="PROSITE" id="PS50032"/>
    </source>
</evidence>
<reference evidence="3" key="2">
    <citation type="submission" date="2021-10" db="EMBL/GenBank/DDBJ databases">
        <title>Phylogenomics reveals ancestral predisposition of the termite-cultivated fungus Termitomyces towards a domesticated lifestyle.</title>
        <authorList>
            <person name="Auxier B."/>
            <person name="Grum-Grzhimaylo A."/>
            <person name="Cardenas M.E."/>
            <person name="Lodge J.D."/>
            <person name="Laessoe T."/>
            <person name="Pedersen O."/>
            <person name="Smith M.E."/>
            <person name="Kuyper T.W."/>
            <person name="Franco-Molano E.A."/>
            <person name="Baroni T.J."/>
            <person name="Aanen D.K."/>
        </authorList>
    </citation>
    <scope>NUCLEOTIDE SEQUENCE</scope>
    <source>
        <strain evidence="3">D49</strain>
    </source>
</reference>
<proteinExistence type="predicted"/>
<dbReference type="OrthoDB" id="193931at2759"/>
<dbReference type="Pfam" id="PF02149">
    <property type="entry name" value="KA1"/>
    <property type="match status" value="1"/>
</dbReference>
<protein>
    <recommendedName>
        <fullName evidence="2">KA1 domain-containing protein</fullName>
    </recommendedName>
</protein>
<feature type="compositionally biased region" description="Polar residues" evidence="1">
    <location>
        <begin position="95"/>
        <end position="114"/>
    </location>
</feature>
<feature type="compositionally biased region" description="Polar residues" evidence="1">
    <location>
        <begin position="34"/>
        <end position="48"/>
    </location>
</feature>
<feature type="region of interest" description="Disordered" evidence="1">
    <location>
        <begin position="27"/>
        <end position="53"/>
    </location>
</feature>
<evidence type="ECO:0000256" key="1">
    <source>
        <dbReference type="SAM" id="MobiDB-lite"/>
    </source>
</evidence>
<evidence type="ECO:0000313" key="3">
    <source>
        <dbReference type="EMBL" id="KAG5637448.1"/>
    </source>
</evidence>
<dbReference type="EMBL" id="JABCKI010005829">
    <property type="protein sequence ID" value="KAG5637448.1"/>
    <property type="molecule type" value="Genomic_DNA"/>
</dbReference>
<organism evidence="3 4">
    <name type="scientific">Sphagnurus paluster</name>
    <dbReference type="NCBI Taxonomy" id="117069"/>
    <lineage>
        <taxon>Eukaryota</taxon>
        <taxon>Fungi</taxon>
        <taxon>Dikarya</taxon>
        <taxon>Basidiomycota</taxon>
        <taxon>Agaricomycotina</taxon>
        <taxon>Agaricomycetes</taxon>
        <taxon>Agaricomycetidae</taxon>
        <taxon>Agaricales</taxon>
        <taxon>Tricholomatineae</taxon>
        <taxon>Lyophyllaceae</taxon>
        <taxon>Sphagnurus</taxon>
    </lineage>
</organism>
<feature type="domain" description="KA1" evidence="2">
    <location>
        <begin position="154"/>
        <end position="204"/>
    </location>
</feature>
<dbReference type="PROSITE" id="PS50032">
    <property type="entry name" value="KA1"/>
    <property type="match status" value="1"/>
</dbReference>
<evidence type="ECO:0000313" key="4">
    <source>
        <dbReference type="Proteomes" id="UP000717328"/>
    </source>
</evidence>
<keyword evidence="4" id="KW-1185">Reference proteome</keyword>
<reference evidence="3" key="1">
    <citation type="submission" date="2021-02" db="EMBL/GenBank/DDBJ databases">
        <authorList>
            <person name="Nieuwenhuis M."/>
            <person name="Van De Peppel L.J.J."/>
        </authorList>
    </citation>
    <scope>NUCLEOTIDE SEQUENCE</scope>
    <source>
        <strain evidence="3">D49</strain>
    </source>
</reference>
<dbReference type="InterPro" id="IPR001772">
    <property type="entry name" value="KA1_dom"/>
</dbReference>
<dbReference type="Proteomes" id="UP000717328">
    <property type="component" value="Unassembled WGS sequence"/>
</dbReference>